<keyword evidence="15" id="KW-1185">Reference proteome</keyword>
<accession>A0A4R3Y5P7</accession>
<evidence type="ECO:0000256" key="6">
    <source>
        <dbReference type="ARBA" id="ARBA00023136"/>
    </source>
</evidence>
<sequence>MLAFPTKVFADTNNSSTVSVSDLQFDAQQQQRQQQQSQALQRQQVHTPEVRFQTESDSTEQRPLLIPEAQCLTISQLYLTDLDLNTPDLNAYAAKDTRPPISQFDWALDAVYQAQDFSLPHCVGGEGIGILIKRVQNAIIEKGFVTTRVLVQPQDLRSGKLILTVVPGRVSQIQMRDNSAFRKVTPATVWFALPMSSGELLNIRDIEQGLENLKRPPHADANIQIVPAEEGANPGDSNLLIDFEQRFPYRLTLGLDDAGSKSTGRLQGSVTASIENMLSLNDLFYTSLTRSFKRGSDDNGQRGSKNISLYYGVPWKNWMLSVSGSKQDYHQQVFGAFTDYRYAGESTTMNATLSRLLYRDQQRKTTASLGVWHRRSANYIDDAEVDVQRRRMAGWQIGLQHKEYIGKATLDISLNYKRGTGANRSLAAPEEQYGEGTSRPKIINADISLTLPFALGQQPWRYITAWRAQWNKTPLIQQDRFSIGGRYTVRGFDGELTLSGDRGWLWRNELAWNVMASGHELYVAIDKGVIRGRGTEQLLGRHLVGSALGLRGNLWGLNYEYFVGTPIHKPQGFRTSHVTTGFNLSYQF</sequence>
<feature type="domain" description="Haemolysin activator HlyB C-terminal" evidence="9">
    <location>
        <begin position="235"/>
        <end position="552"/>
    </location>
</feature>
<dbReference type="Gene3D" id="3.10.20.310">
    <property type="entry name" value="membrane protein fhac"/>
    <property type="match status" value="1"/>
</dbReference>
<evidence type="ECO:0000256" key="2">
    <source>
        <dbReference type="ARBA" id="ARBA00009055"/>
    </source>
</evidence>
<evidence type="ECO:0000259" key="10">
    <source>
        <dbReference type="Pfam" id="PF08479"/>
    </source>
</evidence>
<dbReference type="GO" id="GO:0046819">
    <property type="term" value="P:protein secretion by the type V secretion system"/>
    <property type="evidence" value="ECO:0007669"/>
    <property type="project" value="TreeGrafter"/>
</dbReference>
<dbReference type="EMBL" id="VDGV01000010">
    <property type="protein sequence ID" value="TNG93242.1"/>
    <property type="molecule type" value="Genomic_DNA"/>
</dbReference>
<dbReference type="PANTHER" id="PTHR34597">
    <property type="entry name" value="SLR1661 PROTEIN"/>
    <property type="match status" value="1"/>
</dbReference>
<evidence type="ECO:0000256" key="7">
    <source>
        <dbReference type="ARBA" id="ARBA00023237"/>
    </source>
</evidence>
<comment type="subcellular location">
    <subcellularLocation>
        <location evidence="1">Cell outer membrane</location>
    </subcellularLocation>
</comment>
<dbReference type="GO" id="GO:0006811">
    <property type="term" value="P:monoatomic ion transport"/>
    <property type="evidence" value="ECO:0007669"/>
    <property type="project" value="UniProtKB-KW"/>
</dbReference>
<dbReference type="Pfam" id="PF17287">
    <property type="entry name" value="POTRA_3"/>
    <property type="match status" value="1"/>
</dbReference>
<dbReference type="Pfam" id="PF03865">
    <property type="entry name" value="ShlB"/>
    <property type="match status" value="1"/>
</dbReference>
<name>A0A4R3Y5P7_9PAST</name>
<reference evidence="12 14" key="1">
    <citation type="submission" date="2019-03" db="EMBL/GenBank/DDBJ databases">
        <title>Genomic Encyclopedia of Type Strains, Phase IV (KMG-IV): sequencing the most valuable type-strain genomes for metagenomic binning, comparative biology and taxonomic classification.</title>
        <authorList>
            <person name="Goeker M."/>
        </authorList>
    </citation>
    <scope>NUCLEOTIDE SEQUENCE [LARGE SCALE GENOMIC DNA]</scope>
    <source>
        <strain evidence="12 14">DSM 28140</strain>
    </source>
</reference>
<feature type="domain" description="Polypeptide-transport-associated ShlB-type" evidence="10">
    <location>
        <begin position="118"/>
        <end position="168"/>
    </location>
</feature>
<evidence type="ECO:0000313" key="14">
    <source>
        <dbReference type="Proteomes" id="UP000294619"/>
    </source>
</evidence>
<evidence type="ECO:0000313" key="12">
    <source>
        <dbReference type="EMBL" id="TCV85784.1"/>
    </source>
</evidence>
<dbReference type="Proteomes" id="UP000305526">
    <property type="component" value="Unassembled WGS sequence"/>
</dbReference>
<keyword evidence="5" id="KW-0406">Ion transport</keyword>
<evidence type="ECO:0000256" key="5">
    <source>
        <dbReference type="ARBA" id="ARBA00023065"/>
    </source>
</evidence>
<dbReference type="FunFam" id="2.40.160.50:FF:000009">
    <property type="entry name" value="Putative hemolysin activator protein"/>
    <property type="match status" value="1"/>
</dbReference>
<evidence type="ECO:0000259" key="11">
    <source>
        <dbReference type="Pfam" id="PF17287"/>
    </source>
</evidence>
<evidence type="ECO:0000313" key="15">
    <source>
        <dbReference type="Proteomes" id="UP000305526"/>
    </source>
</evidence>
<evidence type="ECO:0000313" key="13">
    <source>
        <dbReference type="EMBL" id="TNG93242.1"/>
    </source>
</evidence>
<comment type="caution">
    <text evidence="12">The sequence shown here is derived from an EMBL/GenBank/DDBJ whole genome shotgun (WGS) entry which is preliminary data.</text>
</comment>
<keyword evidence="7" id="KW-0998">Cell outer membrane</keyword>
<dbReference type="Proteomes" id="UP000294619">
    <property type="component" value="Unassembled WGS sequence"/>
</dbReference>
<comment type="similarity">
    <text evidence="2">Belongs to the TPS (TC 1.B.20) family.</text>
</comment>
<dbReference type="Pfam" id="PF08479">
    <property type="entry name" value="POTRA_2"/>
    <property type="match status" value="1"/>
</dbReference>
<proteinExistence type="inferred from homology"/>
<evidence type="ECO:0000256" key="1">
    <source>
        <dbReference type="ARBA" id="ARBA00004442"/>
    </source>
</evidence>
<evidence type="ECO:0000256" key="8">
    <source>
        <dbReference type="SAM" id="MobiDB-lite"/>
    </source>
</evidence>
<gene>
    <name evidence="12" type="ORF">EDC16_10891</name>
    <name evidence="13" type="ORF">FHQ21_01990</name>
</gene>
<keyword evidence="6" id="KW-0472">Membrane</keyword>
<dbReference type="AlphaFoldDB" id="A0A4R3Y5P7"/>
<dbReference type="GO" id="GO:0009279">
    <property type="term" value="C:cell outer membrane"/>
    <property type="evidence" value="ECO:0007669"/>
    <property type="project" value="UniProtKB-SubCell"/>
</dbReference>
<dbReference type="GO" id="GO:0098046">
    <property type="term" value="C:type V protein secretion system complex"/>
    <property type="evidence" value="ECO:0007669"/>
    <property type="project" value="TreeGrafter"/>
</dbReference>
<evidence type="ECO:0000256" key="3">
    <source>
        <dbReference type="ARBA" id="ARBA00022452"/>
    </source>
</evidence>
<dbReference type="Gene3D" id="2.40.160.50">
    <property type="entry name" value="membrane protein fhac: a member of the omp85/tpsb transporter family"/>
    <property type="match status" value="1"/>
</dbReference>
<dbReference type="InterPro" id="IPR027282">
    <property type="entry name" value="TPS"/>
</dbReference>
<protein>
    <submittedName>
        <fullName evidence="12">Hemolysin activation/secretion protein</fullName>
    </submittedName>
    <submittedName>
        <fullName evidence="13">ShlB/FhaC/HecB family hemolysin secretion/activation protein</fullName>
    </submittedName>
</protein>
<evidence type="ECO:0000256" key="4">
    <source>
        <dbReference type="ARBA" id="ARBA00022692"/>
    </source>
</evidence>
<feature type="domain" description="ShlB POTRA" evidence="11">
    <location>
        <begin position="172"/>
        <end position="227"/>
    </location>
</feature>
<feature type="region of interest" description="Disordered" evidence="8">
    <location>
        <begin position="29"/>
        <end position="60"/>
    </location>
</feature>
<dbReference type="InterPro" id="IPR051544">
    <property type="entry name" value="TPS_OM_transporter"/>
</dbReference>
<keyword evidence="3" id="KW-1134">Transmembrane beta strand</keyword>
<keyword evidence="4" id="KW-0812">Transmembrane</keyword>
<keyword evidence="5" id="KW-0813">Transport</keyword>
<dbReference type="PIRSF" id="PIRSF029745">
    <property type="entry name" value="FhaC"/>
    <property type="match status" value="1"/>
</dbReference>
<dbReference type="InterPro" id="IPR005565">
    <property type="entry name" value="Hemolysn_activator_HlyB_C"/>
</dbReference>
<dbReference type="InterPro" id="IPR035251">
    <property type="entry name" value="ShlB_POTRA"/>
</dbReference>
<reference evidence="13 15" key="2">
    <citation type="submission" date="2019-05" db="EMBL/GenBank/DDBJ databases">
        <title>Pasteurellaceae isolates from reptiles.</title>
        <authorList>
            <person name="Bojesen A.M."/>
            <person name="Lund E."/>
        </authorList>
    </citation>
    <scope>NUCLEOTIDE SEQUENCE [LARGE SCALE GENOMIC DNA]</scope>
    <source>
        <strain evidence="13 15">ELNT2x</strain>
    </source>
</reference>
<dbReference type="PANTHER" id="PTHR34597:SF3">
    <property type="entry name" value="OUTER MEMBRANE TRANSPORTER CDIB"/>
    <property type="match status" value="1"/>
</dbReference>
<evidence type="ECO:0000259" key="9">
    <source>
        <dbReference type="Pfam" id="PF03865"/>
    </source>
</evidence>
<organism evidence="12 14">
    <name type="scientific">Testudinibacter aquarius</name>
    <dbReference type="NCBI Taxonomy" id="1524974"/>
    <lineage>
        <taxon>Bacteria</taxon>
        <taxon>Pseudomonadati</taxon>
        <taxon>Pseudomonadota</taxon>
        <taxon>Gammaproteobacteria</taxon>
        <taxon>Pasteurellales</taxon>
        <taxon>Pasteurellaceae</taxon>
        <taxon>Testudinibacter</taxon>
    </lineage>
</organism>
<dbReference type="GO" id="GO:0008320">
    <property type="term" value="F:protein transmembrane transporter activity"/>
    <property type="evidence" value="ECO:0007669"/>
    <property type="project" value="TreeGrafter"/>
</dbReference>
<dbReference type="InterPro" id="IPR013686">
    <property type="entry name" value="Polypept-transport_assoc_ShlB"/>
</dbReference>
<feature type="compositionally biased region" description="Low complexity" evidence="8">
    <location>
        <begin position="29"/>
        <end position="44"/>
    </location>
</feature>
<dbReference type="EMBL" id="SMCP01000008">
    <property type="protein sequence ID" value="TCV85784.1"/>
    <property type="molecule type" value="Genomic_DNA"/>
</dbReference>